<evidence type="ECO:0000313" key="4">
    <source>
        <dbReference type="Proteomes" id="UP000011885"/>
    </source>
</evidence>
<evidence type="ECO:0000256" key="1">
    <source>
        <dbReference type="SAM" id="MobiDB-lite"/>
    </source>
</evidence>
<feature type="domain" description="DUF4261" evidence="2">
    <location>
        <begin position="223"/>
        <end position="299"/>
    </location>
</feature>
<proteinExistence type="predicted"/>
<organism evidence="3 4">
    <name type="scientific">Rhodopirellula sallentina SM41</name>
    <dbReference type="NCBI Taxonomy" id="1263870"/>
    <lineage>
        <taxon>Bacteria</taxon>
        <taxon>Pseudomonadati</taxon>
        <taxon>Planctomycetota</taxon>
        <taxon>Planctomycetia</taxon>
        <taxon>Pirellulales</taxon>
        <taxon>Pirellulaceae</taxon>
        <taxon>Rhodopirellula</taxon>
    </lineage>
</organism>
<dbReference type="RefSeq" id="WP_008688386.1">
    <property type="nucleotide sequence ID" value="NZ_ANOH01000446.1"/>
</dbReference>
<dbReference type="AlphaFoldDB" id="M5U866"/>
<evidence type="ECO:0000313" key="3">
    <source>
        <dbReference type="EMBL" id="EMI52143.1"/>
    </source>
</evidence>
<dbReference type="PATRIC" id="fig|1263870.3.peg.6817"/>
<feature type="region of interest" description="Disordered" evidence="1">
    <location>
        <begin position="308"/>
        <end position="337"/>
    </location>
</feature>
<evidence type="ECO:0000259" key="2">
    <source>
        <dbReference type="Pfam" id="PF14080"/>
    </source>
</evidence>
<name>M5U866_9BACT</name>
<keyword evidence="4" id="KW-1185">Reference proteome</keyword>
<dbReference type="OrthoDB" id="277550at2"/>
<protein>
    <recommendedName>
        <fullName evidence="2">DUF4261 domain-containing protein</fullName>
    </recommendedName>
</protein>
<dbReference type="EMBL" id="ANOH01000446">
    <property type="protein sequence ID" value="EMI52143.1"/>
    <property type="molecule type" value="Genomic_DNA"/>
</dbReference>
<accession>M5U866</accession>
<comment type="caution">
    <text evidence="3">The sequence shown here is derived from an EMBL/GenBank/DDBJ whole genome shotgun (WGS) entry which is preliminary data.</text>
</comment>
<dbReference type="Pfam" id="PF14080">
    <property type="entry name" value="DUF4261"/>
    <property type="match status" value="1"/>
</dbReference>
<sequence>MAKGLFTQGIVVLLRENVSIKDIAATIDEFYPSDPVEASDDWTFLGPAVLLNMDEDGSGKIVVDVVDRPWPDEMGDPNSESETERKIHDAFGLGNFGPLNSPGSLKRAGEQSWVWEDGRDVGDQVKAFVRVRSSYVLGQDDDAPILPDDYEPFDELALVTEIAAAVTEMPQAICYFNPNGEVLRDLTTLNESFEYAEENDFPPLDLWANVRLFRLDDGWASMDTVGNGQLDLLDVEACFHAESYDFAEVEQFLRLVTCFLEESEEPIETGDSMEGPGDVIWRVWQVDSSIGSPQRSVLRCFPQDGREVPEKYAAPNMSDEPSTAPENPADAPEGSGE</sequence>
<gene>
    <name evidence="3" type="ORF">RSSM_06434</name>
</gene>
<reference evidence="3 4" key="1">
    <citation type="journal article" date="2013" name="Mar. Genomics">
        <title>Expression of sulfatases in Rhodopirellula baltica and the diversity of sulfatases in the genus Rhodopirellula.</title>
        <authorList>
            <person name="Wegner C.E."/>
            <person name="Richter-Heitmann T."/>
            <person name="Klindworth A."/>
            <person name="Klockow C."/>
            <person name="Richter M."/>
            <person name="Achstetter T."/>
            <person name="Glockner F.O."/>
            <person name="Harder J."/>
        </authorList>
    </citation>
    <scope>NUCLEOTIDE SEQUENCE [LARGE SCALE GENOMIC DNA]</scope>
    <source>
        <strain evidence="3 4">SM41</strain>
    </source>
</reference>
<dbReference type="Proteomes" id="UP000011885">
    <property type="component" value="Unassembled WGS sequence"/>
</dbReference>
<dbReference type="InterPro" id="IPR025357">
    <property type="entry name" value="DUF4261"/>
</dbReference>